<dbReference type="Proteomes" id="UP000053239">
    <property type="component" value="Unassembled WGS sequence"/>
</dbReference>
<gene>
    <name evidence="2" type="ORF">PVNG_05948</name>
</gene>
<protein>
    <recommendedName>
        <fullName evidence="4">VIR protein</fullName>
    </recommendedName>
</protein>
<feature type="compositionally biased region" description="Basic and acidic residues" evidence="1">
    <location>
        <begin position="213"/>
        <end position="263"/>
    </location>
</feature>
<feature type="region of interest" description="Disordered" evidence="1">
    <location>
        <begin position="211"/>
        <end position="311"/>
    </location>
</feature>
<accession>A0A0J9TL75</accession>
<feature type="compositionally biased region" description="Polar residues" evidence="1">
    <location>
        <begin position="279"/>
        <end position="302"/>
    </location>
</feature>
<name>A0A0J9TL75_PLAVI</name>
<sequence>MVECSHSDNEYHDYKCHSKLKDYFSRKDIFKDNEDNVQNFPQHIIIKNEYTQEQKQIFNKLYQYLGGDGIFFWQDDTECCKYINYWLNTRVQNLLPDLYDNKSFEIFQNIMKFYNEDKNNNKRCISDIKYIEPHELRKMGTLYSLYEKYEILKEKRRTDDTPCNILISMYRTYNDALTLHGNNDDNLFSRLKALKNLIDNILPQHENCKPLIHFKDPDSIKKKENTESEHHTRTHDQKKITQELQSPEEKTTRPEQETTRPETDSPSPPVLKPVPSELQAENSRGTSNTSERNQPLRTSLEQTHSELSENTYVGNLKGQTLKSRLDHSGGLIYSDTLENPFYSENLGSEKLVRNPSDDGFLNKVQGAFSSIAEHVEPAPILGVSGGMGALFLLFKVFQNLKI</sequence>
<evidence type="ECO:0000256" key="1">
    <source>
        <dbReference type="SAM" id="MobiDB-lite"/>
    </source>
</evidence>
<dbReference type="OrthoDB" id="10441064at2759"/>
<evidence type="ECO:0008006" key="4">
    <source>
        <dbReference type="Google" id="ProtNLM"/>
    </source>
</evidence>
<proteinExistence type="predicted"/>
<evidence type="ECO:0000313" key="2">
    <source>
        <dbReference type="EMBL" id="KMZ96059.1"/>
    </source>
</evidence>
<organism evidence="2 3">
    <name type="scientific">Plasmodium vivax North Korean</name>
    <dbReference type="NCBI Taxonomy" id="1035514"/>
    <lineage>
        <taxon>Eukaryota</taxon>
        <taxon>Sar</taxon>
        <taxon>Alveolata</taxon>
        <taxon>Apicomplexa</taxon>
        <taxon>Aconoidasida</taxon>
        <taxon>Haemosporida</taxon>
        <taxon>Plasmodiidae</taxon>
        <taxon>Plasmodium</taxon>
        <taxon>Plasmodium (Plasmodium)</taxon>
    </lineage>
</organism>
<reference evidence="2 3" key="1">
    <citation type="submission" date="2011-09" db="EMBL/GenBank/DDBJ databases">
        <title>The Genome Sequence of Plasmodium vivax North Korean.</title>
        <authorList>
            <consortium name="The Broad Institute Genome Sequencing Platform"/>
            <consortium name="The Broad Institute Genome Sequencing Center for Infectious Disease"/>
            <person name="Neafsey D."/>
            <person name="Carlton J."/>
            <person name="Barnwell J."/>
            <person name="Collins W."/>
            <person name="Escalante A."/>
            <person name="Mullikin J."/>
            <person name="Saul A."/>
            <person name="Guigo R."/>
            <person name="Camara F."/>
            <person name="Young S.K."/>
            <person name="Zeng Q."/>
            <person name="Gargeya S."/>
            <person name="Fitzgerald M."/>
            <person name="Haas B."/>
            <person name="Abouelleil A."/>
            <person name="Alvarado L."/>
            <person name="Arachchi H.M."/>
            <person name="Berlin A."/>
            <person name="Brown A."/>
            <person name="Chapman S.B."/>
            <person name="Chen Z."/>
            <person name="Dunbar C."/>
            <person name="Freedman E."/>
            <person name="Gearin G."/>
            <person name="Gellesch M."/>
            <person name="Goldberg J."/>
            <person name="Griggs A."/>
            <person name="Gujja S."/>
            <person name="Heiman D."/>
            <person name="Howarth C."/>
            <person name="Larson L."/>
            <person name="Lui A."/>
            <person name="MacDonald P.J.P."/>
            <person name="Montmayeur A."/>
            <person name="Murphy C."/>
            <person name="Neiman D."/>
            <person name="Pearson M."/>
            <person name="Priest M."/>
            <person name="Roberts A."/>
            <person name="Saif S."/>
            <person name="Shea T."/>
            <person name="Shenoy N."/>
            <person name="Sisk P."/>
            <person name="Stolte C."/>
            <person name="Sykes S."/>
            <person name="Wortman J."/>
            <person name="Nusbaum C."/>
            <person name="Birren B."/>
        </authorList>
    </citation>
    <scope>NUCLEOTIDE SEQUENCE [LARGE SCALE GENOMIC DNA]</scope>
    <source>
        <strain evidence="2 3">North Korean</strain>
    </source>
</reference>
<evidence type="ECO:0000313" key="3">
    <source>
        <dbReference type="Proteomes" id="UP000053239"/>
    </source>
</evidence>
<dbReference type="AlphaFoldDB" id="A0A0J9TL75"/>
<dbReference type="EMBL" id="KQ235701">
    <property type="protein sequence ID" value="KMZ96059.1"/>
    <property type="molecule type" value="Genomic_DNA"/>
</dbReference>